<reference evidence="3 4" key="1">
    <citation type="submission" date="2014-04" db="EMBL/GenBank/DDBJ databases">
        <authorList>
            <consortium name="DOE Joint Genome Institute"/>
            <person name="Kuo A."/>
            <person name="Kohler A."/>
            <person name="Costa M.D."/>
            <person name="Nagy L.G."/>
            <person name="Floudas D."/>
            <person name="Copeland A."/>
            <person name="Barry K.W."/>
            <person name="Cichocki N."/>
            <person name="Veneault-Fourrey C."/>
            <person name="LaButti K."/>
            <person name="Lindquist E.A."/>
            <person name="Lipzen A."/>
            <person name="Lundell T."/>
            <person name="Morin E."/>
            <person name="Murat C."/>
            <person name="Sun H."/>
            <person name="Tunlid A."/>
            <person name="Henrissat B."/>
            <person name="Grigoriev I.V."/>
            <person name="Hibbett D.S."/>
            <person name="Martin F."/>
            <person name="Nordberg H.P."/>
            <person name="Cantor M.N."/>
            <person name="Hua S.X."/>
        </authorList>
    </citation>
    <scope>NUCLEOTIDE SEQUENCE [LARGE SCALE GENOMIC DNA]</scope>
    <source>
        <strain evidence="3 4">441</strain>
    </source>
</reference>
<dbReference type="Proteomes" id="UP000054018">
    <property type="component" value="Unassembled WGS sequence"/>
</dbReference>
<dbReference type="InterPro" id="IPR013087">
    <property type="entry name" value="Znf_C2H2_type"/>
</dbReference>
<feature type="compositionally biased region" description="Low complexity" evidence="1">
    <location>
        <begin position="52"/>
        <end position="75"/>
    </location>
</feature>
<dbReference type="AlphaFoldDB" id="A0A0C9YAT8"/>
<evidence type="ECO:0000259" key="2">
    <source>
        <dbReference type="PROSITE" id="PS00028"/>
    </source>
</evidence>
<evidence type="ECO:0000313" key="4">
    <source>
        <dbReference type="Proteomes" id="UP000054018"/>
    </source>
</evidence>
<organism evidence="3 4">
    <name type="scientific">Pisolithus microcarpus 441</name>
    <dbReference type="NCBI Taxonomy" id="765257"/>
    <lineage>
        <taxon>Eukaryota</taxon>
        <taxon>Fungi</taxon>
        <taxon>Dikarya</taxon>
        <taxon>Basidiomycota</taxon>
        <taxon>Agaricomycotina</taxon>
        <taxon>Agaricomycetes</taxon>
        <taxon>Agaricomycetidae</taxon>
        <taxon>Boletales</taxon>
        <taxon>Sclerodermatineae</taxon>
        <taxon>Pisolithaceae</taxon>
        <taxon>Pisolithus</taxon>
    </lineage>
</organism>
<dbReference type="PROSITE" id="PS00028">
    <property type="entry name" value="ZINC_FINGER_C2H2_1"/>
    <property type="match status" value="1"/>
</dbReference>
<proteinExistence type="predicted"/>
<dbReference type="Pfam" id="PF18759">
    <property type="entry name" value="Plavaka"/>
    <property type="match status" value="1"/>
</dbReference>
<protein>
    <recommendedName>
        <fullName evidence="2">C2H2-type domain-containing protein</fullName>
    </recommendedName>
</protein>
<reference evidence="4" key="2">
    <citation type="submission" date="2015-01" db="EMBL/GenBank/DDBJ databases">
        <title>Evolutionary Origins and Diversification of the Mycorrhizal Mutualists.</title>
        <authorList>
            <consortium name="DOE Joint Genome Institute"/>
            <consortium name="Mycorrhizal Genomics Consortium"/>
            <person name="Kohler A."/>
            <person name="Kuo A."/>
            <person name="Nagy L.G."/>
            <person name="Floudas D."/>
            <person name="Copeland A."/>
            <person name="Barry K.W."/>
            <person name="Cichocki N."/>
            <person name="Veneault-Fourrey C."/>
            <person name="LaButti K."/>
            <person name="Lindquist E.A."/>
            <person name="Lipzen A."/>
            <person name="Lundell T."/>
            <person name="Morin E."/>
            <person name="Murat C."/>
            <person name="Riley R."/>
            <person name="Ohm R."/>
            <person name="Sun H."/>
            <person name="Tunlid A."/>
            <person name="Henrissat B."/>
            <person name="Grigoriev I.V."/>
            <person name="Hibbett D.S."/>
            <person name="Martin F."/>
        </authorList>
    </citation>
    <scope>NUCLEOTIDE SEQUENCE [LARGE SCALE GENOMIC DNA]</scope>
    <source>
        <strain evidence="4">441</strain>
    </source>
</reference>
<feature type="region of interest" description="Disordered" evidence="1">
    <location>
        <begin position="667"/>
        <end position="698"/>
    </location>
</feature>
<evidence type="ECO:0000313" key="3">
    <source>
        <dbReference type="EMBL" id="KIK21860.1"/>
    </source>
</evidence>
<accession>A0A0C9YAT8</accession>
<dbReference type="OrthoDB" id="3199698at2759"/>
<keyword evidence="4" id="KW-1185">Reference proteome</keyword>
<feature type="region of interest" description="Disordered" evidence="1">
    <location>
        <begin position="34"/>
        <end position="75"/>
    </location>
</feature>
<dbReference type="EMBL" id="KN833746">
    <property type="protein sequence ID" value="KIK21860.1"/>
    <property type="molecule type" value="Genomic_DNA"/>
</dbReference>
<dbReference type="HOGENOM" id="CLU_006344_1_0_1"/>
<dbReference type="InterPro" id="IPR041078">
    <property type="entry name" value="Plavaka"/>
</dbReference>
<evidence type="ECO:0000256" key="1">
    <source>
        <dbReference type="SAM" id="MobiDB-lite"/>
    </source>
</evidence>
<gene>
    <name evidence="3" type="ORF">PISMIDRAFT_12004</name>
</gene>
<feature type="domain" description="C2H2-type" evidence="2">
    <location>
        <begin position="20"/>
        <end position="43"/>
    </location>
</feature>
<sequence>MPPADQNARQQNSRVLQLPCDHLGCNRYFKTPAGRTKHKHASHPVITPSKPPCLSSPSPHSPIHASSPVPHSPSSPLFKPEIGTADYEAFEPADEPPPTWSHMIESEFHGPGDKLYRNYHPKLSARLCDESGGFLDTGAPPNPVVTNPKDWAPFDDHVQFETAELLYTHIQLLAPQIDALLDLWGATLLEHNAKPPFDNCRSLYNTIDSILLGDVKWQRFKVQYTGDIPPVNSPPWMRQSYEVWYRDVRKVVHQILGNPSYASEIDLRPFREFATEGDERQYKDFMSGDWAWDQADIIVEDEAMHGSTFVPIILGSDKTAVSVATGNNEFYLLYLSIGNVRNNVRRAHRNALVLLGFLAIPKTTKEHSSDMAFCMFRRQLFHSSLSMILDPLKHAMTSPEVVKFGDGYYRHVIYGLGPYIADYEEQALLACIVRGWCARCQATRKNLDDDALMRCHEFTEALFREACNSLAILWDEYGIVRDLVPFTNDFPRADIHQLIAPDILHQLIKGCFKDHVDWVETYLKTRHGTKEAERILDDIDRRIAAVTPFTGLCHFPQGRGFKQWTGNDSKALMKHYPQLIRLFGAPNGLCSSITECKHIKAVKEPYRHSNKYNAIGQMLLTNQCLDKLANCRIDFTSRGMLEGTCLSAKLQTLQFLVPAFNMPSVDGAPQIISESQNPPPASTQADDDEGVPDDLPMNLSGHVELARTRQRKRARTIEALAIEIAVPNLPSLLSHFLFYQQYPDDSREASEIPITDCPHFEGSISVFNSASVQFYAPSDLSGLSAPLWRNEAPQYDCVFVGTNVSDPSETGMRAYDIARVFAFFAFKYKGIHYPCAVIRWFDKIGDSPDEDTGMWMVRPSFLPSGSPNFSIIHTDAIYRAAHLIPVYGNQLIPHDIRPHHSYDVFHTFYVNKYADHHMFEIAG</sequence>
<name>A0A0C9YAT8_9AGAM</name>